<proteinExistence type="predicted"/>
<sequence>MCRQRRIRKIRLVAPPTMVGRNPFHGSAGDKEGAKSVAL</sequence>
<name>A0A9W5IPG5_NEISU</name>
<evidence type="ECO:0000256" key="1">
    <source>
        <dbReference type="SAM" id="MobiDB-lite"/>
    </source>
</evidence>
<feature type="region of interest" description="Disordered" evidence="1">
    <location>
        <begin position="17"/>
        <end position="39"/>
    </location>
</feature>
<organism evidence="2 3">
    <name type="scientific">Neisseria subflava NJ9703</name>
    <dbReference type="NCBI Taxonomy" id="546268"/>
    <lineage>
        <taxon>Bacteria</taxon>
        <taxon>Pseudomonadati</taxon>
        <taxon>Pseudomonadota</taxon>
        <taxon>Betaproteobacteria</taxon>
        <taxon>Neisseriales</taxon>
        <taxon>Neisseriaceae</taxon>
        <taxon>Neisseria</taxon>
    </lineage>
</organism>
<gene>
    <name evidence="2" type="ORF">NEISUBOT_05116</name>
</gene>
<comment type="caution">
    <text evidence="2">The sequence shown here is derived from an EMBL/GenBank/DDBJ whole genome shotgun (WGS) entry which is preliminary data.</text>
</comment>
<dbReference type="AlphaFoldDB" id="A0A9W5IPG5"/>
<dbReference type="EMBL" id="ACEO02000011">
    <property type="protein sequence ID" value="EFC51389.1"/>
    <property type="molecule type" value="Genomic_DNA"/>
</dbReference>
<feature type="compositionally biased region" description="Basic and acidic residues" evidence="1">
    <location>
        <begin position="28"/>
        <end position="39"/>
    </location>
</feature>
<accession>A0A9W5IPG5</accession>
<evidence type="ECO:0000313" key="2">
    <source>
        <dbReference type="EMBL" id="EFC51389.1"/>
    </source>
</evidence>
<protein>
    <submittedName>
        <fullName evidence="2">Uncharacterized protein</fullName>
    </submittedName>
</protein>
<evidence type="ECO:0000313" key="3">
    <source>
        <dbReference type="Proteomes" id="UP000004621"/>
    </source>
</evidence>
<dbReference type="Proteomes" id="UP000004621">
    <property type="component" value="Unassembled WGS sequence"/>
</dbReference>
<reference evidence="2 3" key="1">
    <citation type="submission" date="2010-01" db="EMBL/GenBank/DDBJ databases">
        <authorList>
            <person name="Weinstock G."/>
            <person name="Sodergren E."/>
            <person name="Clifton S."/>
            <person name="Fulton L."/>
            <person name="Fulton B."/>
            <person name="Courtney L."/>
            <person name="Fronick C."/>
            <person name="Harrison M."/>
            <person name="Strong C."/>
            <person name="Farmer C."/>
            <person name="Delahaunty K."/>
            <person name="Markovic C."/>
            <person name="Hall O."/>
            <person name="Minx P."/>
            <person name="Tomlinson C."/>
            <person name="Mitreva M."/>
            <person name="Nelson J."/>
            <person name="Hou S."/>
            <person name="Wollam A."/>
            <person name="Pepin K.H."/>
            <person name="Johnson M."/>
            <person name="Bhonagiri V."/>
            <person name="Nash W.E."/>
            <person name="Warren W."/>
            <person name="Chinwalla A."/>
            <person name="Mardis E.R."/>
            <person name="Wilson R.K."/>
        </authorList>
    </citation>
    <scope>NUCLEOTIDE SEQUENCE [LARGE SCALE GENOMIC DNA]</scope>
    <source>
        <strain evidence="2 3">NJ9703</strain>
    </source>
</reference>